<dbReference type="SUPFAM" id="SSF55785">
    <property type="entry name" value="PYP-like sensor domain (PAS domain)"/>
    <property type="match status" value="1"/>
</dbReference>
<dbReference type="EMBL" id="JAWLKB010000065">
    <property type="protein sequence ID" value="MDV6271663.1"/>
    <property type="molecule type" value="Genomic_DNA"/>
</dbReference>
<feature type="domain" description="PAS" evidence="7">
    <location>
        <begin position="71"/>
        <end position="116"/>
    </location>
</feature>
<dbReference type="CDD" id="cd00130">
    <property type="entry name" value="PAS"/>
    <property type="match status" value="1"/>
</dbReference>
<dbReference type="PROSITE" id="PS50112">
    <property type="entry name" value="PAS"/>
    <property type="match status" value="1"/>
</dbReference>
<evidence type="ECO:0000313" key="9">
    <source>
        <dbReference type="Proteomes" id="UP001185927"/>
    </source>
</evidence>
<dbReference type="RefSeq" id="WP_317546273.1">
    <property type="nucleotide sequence ID" value="NZ_JAWLKB010000065.1"/>
</dbReference>
<dbReference type="InterPro" id="IPR052162">
    <property type="entry name" value="Sensor_kinase/Photoreceptor"/>
</dbReference>
<keyword evidence="4" id="KW-0808">Transferase</keyword>
<comment type="catalytic activity">
    <reaction evidence="1">
        <text>ATP + protein L-histidine = ADP + protein N-phospho-L-histidine.</text>
        <dbReference type="EC" id="2.7.13.3"/>
    </reaction>
</comment>
<name>A0ABU4C576_RHOGO</name>
<dbReference type="InterPro" id="IPR013655">
    <property type="entry name" value="PAS_fold_3"/>
</dbReference>
<organism evidence="8 9">
    <name type="scientific">Rhodococcus globerulus</name>
    <dbReference type="NCBI Taxonomy" id="33008"/>
    <lineage>
        <taxon>Bacteria</taxon>
        <taxon>Bacillati</taxon>
        <taxon>Actinomycetota</taxon>
        <taxon>Actinomycetes</taxon>
        <taxon>Mycobacteriales</taxon>
        <taxon>Nocardiaceae</taxon>
        <taxon>Rhodococcus</taxon>
    </lineage>
</organism>
<protein>
    <recommendedName>
        <fullName evidence="2">histidine kinase</fullName>
        <ecNumber evidence="2">2.7.13.3</ecNumber>
    </recommendedName>
</protein>
<dbReference type="Pfam" id="PF08447">
    <property type="entry name" value="PAS_3"/>
    <property type="match status" value="1"/>
</dbReference>
<evidence type="ECO:0000256" key="5">
    <source>
        <dbReference type="ARBA" id="ARBA00022777"/>
    </source>
</evidence>
<dbReference type="PANTHER" id="PTHR43304">
    <property type="entry name" value="PHYTOCHROME-LIKE PROTEIN CPH1"/>
    <property type="match status" value="1"/>
</dbReference>
<keyword evidence="3" id="KW-0597">Phosphoprotein</keyword>
<dbReference type="Gene3D" id="3.30.450.20">
    <property type="entry name" value="PAS domain"/>
    <property type="match status" value="1"/>
</dbReference>
<proteinExistence type="predicted"/>
<reference evidence="8 9" key="1">
    <citation type="submission" date="2023-10" db="EMBL/GenBank/DDBJ databases">
        <title>Development of a sustainable strategy for remediation of hydrocarbon-contaminated territories based on the waste exchange concept.</title>
        <authorList>
            <person name="Krivoruchko A."/>
        </authorList>
    </citation>
    <scope>NUCLEOTIDE SEQUENCE [LARGE SCALE GENOMIC DNA]</scope>
    <source>
        <strain evidence="8 9">IEGM 1203</strain>
    </source>
</reference>
<accession>A0ABU4C576</accession>
<evidence type="ECO:0000256" key="3">
    <source>
        <dbReference type="ARBA" id="ARBA00022553"/>
    </source>
</evidence>
<keyword evidence="5" id="KW-0418">Kinase</keyword>
<evidence type="ECO:0000256" key="1">
    <source>
        <dbReference type="ARBA" id="ARBA00000085"/>
    </source>
</evidence>
<dbReference type="InterPro" id="IPR000014">
    <property type="entry name" value="PAS"/>
</dbReference>
<keyword evidence="9" id="KW-1185">Reference proteome</keyword>
<evidence type="ECO:0000256" key="2">
    <source>
        <dbReference type="ARBA" id="ARBA00012438"/>
    </source>
</evidence>
<feature type="region of interest" description="Disordered" evidence="6">
    <location>
        <begin position="1"/>
        <end position="21"/>
    </location>
</feature>
<dbReference type="Proteomes" id="UP001185927">
    <property type="component" value="Unassembled WGS sequence"/>
</dbReference>
<dbReference type="EC" id="2.7.13.3" evidence="2"/>
<evidence type="ECO:0000313" key="8">
    <source>
        <dbReference type="EMBL" id="MDV6271663.1"/>
    </source>
</evidence>
<evidence type="ECO:0000259" key="7">
    <source>
        <dbReference type="PROSITE" id="PS50112"/>
    </source>
</evidence>
<evidence type="ECO:0000256" key="4">
    <source>
        <dbReference type="ARBA" id="ARBA00022679"/>
    </source>
</evidence>
<dbReference type="NCBIfam" id="TIGR00229">
    <property type="entry name" value="sensory_box"/>
    <property type="match status" value="1"/>
</dbReference>
<sequence>MSSSRHLLAEHSLSVSGQNTDYETVPAHPRWVEDERAWAAMHSRMGQVSESGAPHRVGGFRYSREGDEWEWSDNVAKMHGYPPGEVVPTTELLLSHKHPDDRRDVAQTLNAIRTSGGPFSSRHRIVDTQGVTRSVIVVGDSIVDESGTVTGSSGFYIDVTETLDRTVKESVDEVVDAINSSRGAIEQAKGMLMIECVCLPGCRELRWSEQGRSWSTRGRSRVQGIASGRNAWWTNRIAR</sequence>
<comment type="caution">
    <text evidence="8">The sequence shown here is derived from an EMBL/GenBank/DDBJ whole genome shotgun (WGS) entry which is preliminary data.</text>
</comment>
<dbReference type="InterPro" id="IPR035965">
    <property type="entry name" value="PAS-like_dom_sf"/>
</dbReference>
<evidence type="ECO:0000256" key="6">
    <source>
        <dbReference type="SAM" id="MobiDB-lite"/>
    </source>
</evidence>
<dbReference type="PANTHER" id="PTHR43304:SF1">
    <property type="entry name" value="PAC DOMAIN-CONTAINING PROTEIN"/>
    <property type="match status" value="1"/>
</dbReference>
<gene>
    <name evidence="8" type="ORF">R3Q16_34285</name>
</gene>